<proteinExistence type="predicted"/>
<organism evidence="2 3">
    <name type="scientific">Solanum pinnatisectum</name>
    <name type="common">tansyleaf nightshade</name>
    <dbReference type="NCBI Taxonomy" id="50273"/>
    <lineage>
        <taxon>Eukaryota</taxon>
        <taxon>Viridiplantae</taxon>
        <taxon>Streptophyta</taxon>
        <taxon>Embryophyta</taxon>
        <taxon>Tracheophyta</taxon>
        <taxon>Spermatophyta</taxon>
        <taxon>Magnoliopsida</taxon>
        <taxon>eudicotyledons</taxon>
        <taxon>Gunneridae</taxon>
        <taxon>Pentapetalae</taxon>
        <taxon>asterids</taxon>
        <taxon>lamiids</taxon>
        <taxon>Solanales</taxon>
        <taxon>Solanaceae</taxon>
        <taxon>Solanoideae</taxon>
        <taxon>Solaneae</taxon>
        <taxon>Solanum</taxon>
    </lineage>
</organism>
<dbReference type="InterPro" id="IPR026960">
    <property type="entry name" value="RVT-Znf"/>
</dbReference>
<keyword evidence="3" id="KW-1185">Reference proteome</keyword>
<feature type="domain" description="Reverse transcriptase zinc-binding" evidence="1">
    <location>
        <begin position="8"/>
        <end position="73"/>
    </location>
</feature>
<comment type="caution">
    <text evidence="2">The sequence shown here is derived from an EMBL/GenBank/DDBJ whole genome shotgun (WGS) entry which is preliminary data.</text>
</comment>
<evidence type="ECO:0000259" key="1">
    <source>
        <dbReference type="Pfam" id="PF13966"/>
    </source>
</evidence>
<gene>
    <name evidence="2" type="ORF">R3W88_033137</name>
</gene>
<sequence length="75" mass="8929">MPNHNDKFSVKSAWEIFRQRKDKKENIMCIWEKGIPFRISFLLWRILLQRTHIGEVLVNIKATNSFICCSCNDNC</sequence>
<evidence type="ECO:0000313" key="3">
    <source>
        <dbReference type="Proteomes" id="UP001311915"/>
    </source>
</evidence>
<reference evidence="2 3" key="1">
    <citation type="submission" date="2023-10" db="EMBL/GenBank/DDBJ databases">
        <title>Genome-Wide Identification Analysis in wild type Solanum Pinnatisectum Reveals Some Genes Defensing Phytophthora Infestans.</title>
        <authorList>
            <person name="Sun C."/>
        </authorList>
    </citation>
    <scope>NUCLEOTIDE SEQUENCE [LARGE SCALE GENOMIC DNA]</scope>
    <source>
        <strain evidence="2">LQN</strain>
        <tissue evidence="2">Leaf</tissue>
    </source>
</reference>
<dbReference type="Proteomes" id="UP001311915">
    <property type="component" value="Unassembled WGS sequence"/>
</dbReference>
<dbReference type="Pfam" id="PF13966">
    <property type="entry name" value="zf-RVT"/>
    <property type="match status" value="1"/>
</dbReference>
<accession>A0AAV9K1Z3</accession>
<evidence type="ECO:0000313" key="2">
    <source>
        <dbReference type="EMBL" id="KAK4707290.1"/>
    </source>
</evidence>
<dbReference type="AlphaFoldDB" id="A0AAV9K1Z3"/>
<dbReference type="EMBL" id="JAWPEI010000020">
    <property type="protein sequence ID" value="KAK4707290.1"/>
    <property type="molecule type" value="Genomic_DNA"/>
</dbReference>
<name>A0AAV9K1Z3_9SOLN</name>
<protein>
    <recommendedName>
        <fullName evidence="1">Reverse transcriptase zinc-binding domain-containing protein</fullName>
    </recommendedName>
</protein>